<dbReference type="PANTHER" id="PTHR30572:SF4">
    <property type="entry name" value="ABC TRANSPORTER PERMEASE YTRF"/>
    <property type="match status" value="1"/>
</dbReference>
<evidence type="ECO:0000256" key="3">
    <source>
        <dbReference type="ARBA" id="ARBA00022692"/>
    </source>
</evidence>
<dbReference type="Pfam" id="PF02687">
    <property type="entry name" value="FtsX"/>
    <property type="match status" value="1"/>
</dbReference>
<dbReference type="PANTHER" id="PTHR30572">
    <property type="entry name" value="MEMBRANE COMPONENT OF TRANSPORTER-RELATED"/>
    <property type="match status" value="1"/>
</dbReference>
<organism evidence="10 11">
    <name type="scientific">Candidatus Chisholmbacteria bacterium RIFCSPHIGHO2_01_FULL_49_18</name>
    <dbReference type="NCBI Taxonomy" id="1797590"/>
    <lineage>
        <taxon>Bacteria</taxon>
        <taxon>Candidatus Chisholmiibacteriota</taxon>
    </lineage>
</organism>
<evidence type="ECO:0000256" key="2">
    <source>
        <dbReference type="ARBA" id="ARBA00022475"/>
    </source>
</evidence>
<evidence type="ECO:0000256" key="1">
    <source>
        <dbReference type="ARBA" id="ARBA00004651"/>
    </source>
</evidence>
<keyword evidence="2" id="KW-1003">Cell membrane</keyword>
<dbReference type="EMBL" id="MHCI01000019">
    <property type="protein sequence ID" value="OGY16168.1"/>
    <property type="molecule type" value="Genomic_DNA"/>
</dbReference>
<evidence type="ECO:0000256" key="5">
    <source>
        <dbReference type="ARBA" id="ARBA00023136"/>
    </source>
</evidence>
<dbReference type="InterPro" id="IPR050250">
    <property type="entry name" value="Macrolide_Exporter_MacB"/>
</dbReference>
<proteinExistence type="inferred from homology"/>
<evidence type="ECO:0000313" key="10">
    <source>
        <dbReference type="EMBL" id="OGY16168.1"/>
    </source>
</evidence>
<feature type="transmembrane region" description="Helical" evidence="7">
    <location>
        <begin position="362"/>
        <end position="382"/>
    </location>
</feature>
<feature type="domain" description="ABC3 transporter permease C-terminal" evidence="8">
    <location>
        <begin position="282"/>
        <end position="392"/>
    </location>
</feature>
<gene>
    <name evidence="10" type="ORF">A2785_00860</name>
</gene>
<dbReference type="GO" id="GO:0005886">
    <property type="term" value="C:plasma membrane"/>
    <property type="evidence" value="ECO:0007669"/>
    <property type="project" value="UniProtKB-SubCell"/>
</dbReference>
<evidence type="ECO:0008006" key="12">
    <source>
        <dbReference type="Google" id="ProtNLM"/>
    </source>
</evidence>
<comment type="subcellular location">
    <subcellularLocation>
        <location evidence="1">Cell membrane</location>
        <topology evidence="1">Multi-pass membrane protein</topology>
    </subcellularLocation>
</comment>
<comment type="caution">
    <text evidence="10">The sequence shown here is derived from an EMBL/GenBank/DDBJ whole genome shotgun (WGS) entry which is preliminary data.</text>
</comment>
<dbReference type="InterPro" id="IPR025857">
    <property type="entry name" value="MacB_PCD"/>
</dbReference>
<feature type="transmembrane region" description="Helical" evidence="7">
    <location>
        <begin position="21"/>
        <end position="45"/>
    </location>
</feature>
<name>A0A1G1VL81_9BACT</name>
<sequence length="399" mass="42809">MNLRNVSRVAIRALITNKTRSVLTTLGIIIGVMAVILLVSIGSGLEKLITQQFEDLGTNLLFVMPGKFQFRDSREGGPPGVATNKLTLKDAENVARKAPAIIETLPIVNTTATVTFRGKETSTFIFGTTENYAKVRNSPVKSGRWFAKKDVDSGKRVAVAGTTVVENLFGNRDPLGQKVGIAGQKYLIVGILTSKGANIGNDQDDQLIVPITALQRQFNIDKLTYFYAQADQNADLDKAIEQIKKVLGKRLKEDEFSVLNSKELLSTFQSILGTITAALGGIAAISLLVGGIGIMNIMLVSVTERTREIGLRKAVGATPRTILFQFLIEAVILSSLGGLIGTAVGMGIGLVANQFLPVHTPLWAVLVAFGVSAAVGIIFGVYPARRAAKLSPIEALRYE</sequence>
<keyword evidence="5 7" id="KW-0472">Membrane</keyword>
<evidence type="ECO:0000259" key="8">
    <source>
        <dbReference type="Pfam" id="PF02687"/>
    </source>
</evidence>
<reference evidence="10 11" key="1">
    <citation type="journal article" date="2016" name="Nat. Commun.">
        <title>Thousands of microbial genomes shed light on interconnected biogeochemical processes in an aquifer system.</title>
        <authorList>
            <person name="Anantharaman K."/>
            <person name="Brown C.T."/>
            <person name="Hug L.A."/>
            <person name="Sharon I."/>
            <person name="Castelle C.J."/>
            <person name="Probst A.J."/>
            <person name="Thomas B.C."/>
            <person name="Singh A."/>
            <person name="Wilkins M.J."/>
            <person name="Karaoz U."/>
            <person name="Brodie E.L."/>
            <person name="Williams K.H."/>
            <person name="Hubbard S.S."/>
            <person name="Banfield J.F."/>
        </authorList>
    </citation>
    <scope>NUCLEOTIDE SEQUENCE [LARGE SCALE GENOMIC DNA]</scope>
</reference>
<evidence type="ECO:0000313" key="11">
    <source>
        <dbReference type="Proteomes" id="UP000179069"/>
    </source>
</evidence>
<dbReference type="Pfam" id="PF12704">
    <property type="entry name" value="MacB_PCD"/>
    <property type="match status" value="1"/>
</dbReference>
<feature type="domain" description="MacB-like periplasmic core" evidence="9">
    <location>
        <begin position="21"/>
        <end position="245"/>
    </location>
</feature>
<dbReference type="Proteomes" id="UP000179069">
    <property type="component" value="Unassembled WGS sequence"/>
</dbReference>
<evidence type="ECO:0000256" key="6">
    <source>
        <dbReference type="ARBA" id="ARBA00038076"/>
    </source>
</evidence>
<keyword evidence="3 7" id="KW-0812">Transmembrane</keyword>
<evidence type="ECO:0000256" key="7">
    <source>
        <dbReference type="SAM" id="Phobius"/>
    </source>
</evidence>
<dbReference type="AlphaFoldDB" id="A0A1G1VL81"/>
<evidence type="ECO:0000259" key="9">
    <source>
        <dbReference type="Pfam" id="PF12704"/>
    </source>
</evidence>
<accession>A0A1G1VL81</accession>
<evidence type="ECO:0000256" key="4">
    <source>
        <dbReference type="ARBA" id="ARBA00022989"/>
    </source>
</evidence>
<protein>
    <recommendedName>
        <fullName evidence="12">Multidrug ABC transporter substrate-binding protein</fullName>
    </recommendedName>
</protein>
<feature type="transmembrane region" description="Helical" evidence="7">
    <location>
        <begin position="271"/>
        <end position="301"/>
    </location>
</feature>
<keyword evidence="4 7" id="KW-1133">Transmembrane helix</keyword>
<dbReference type="InterPro" id="IPR003838">
    <property type="entry name" value="ABC3_permease_C"/>
</dbReference>
<comment type="similarity">
    <text evidence="6">Belongs to the ABC-4 integral membrane protein family.</text>
</comment>
<feature type="transmembrane region" description="Helical" evidence="7">
    <location>
        <begin position="322"/>
        <end position="350"/>
    </location>
</feature>
<dbReference type="GO" id="GO:0022857">
    <property type="term" value="F:transmembrane transporter activity"/>
    <property type="evidence" value="ECO:0007669"/>
    <property type="project" value="TreeGrafter"/>
</dbReference>